<sequence length="182" mass="20711">MNPNPSDLKLVSKVKSETLADLRSFCRESVNLMTSDVSSYAQGRYRLWLFHECDLRTPSTITKAYHNDRLGNFCQRVYPGTNIGLLTFGGKIGNIQSTGLIIPHRDHSYSRAIPAERFAIARTVNLGSCVFHYDGKEYQLNDGDIIEFNCKKLHGVTKILSNERFSINLWQLNQEKGYHPVV</sequence>
<name>A0ACC7SCQ3_DOLFA</name>
<evidence type="ECO:0000313" key="1">
    <source>
        <dbReference type="EMBL" id="MTJ45272.1"/>
    </source>
</evidence>
<dbReference type="Proteomes" id="UP001517388">
    <property type="component" value="Unassembled WGS sequence"/>
</dbReference>
<reference evidence="2" key="1">
    <citation type="journal article" date="2020" name="Toxins">
        <title>Phylogenomic Analysis of Secondary Metabolism in the Toxic Cyanobacterial Genera Anabaena, Dolichospermum and Aphanizomenon.</title>
        <authorList>
            <person name="Oesterholm J."/>
            <person name="Popin R.V."/>
            <person name="Fewer D.P."/>
            <person name="Sivonen K."/>
        </authorList>
    </citation>
    <scope>NUCLEOTIDE SEQUENCE [LARGE SCALE GENOMIC DNA]</scope>
    <source>
        <strain evidence="2">UHCC 0037</strain>
    </source>
</reference>
<accession>A0ACC7SCQ3</accession>
<gene>
    <name evidence="1" type="ORF">FJR39_19885</name>
</gene>
<proteinExistence type="predicted"/>
<dbReference type="EMBL" id="VILF01000005">
    <property type="protein sequence ID" value="MTJ45272.1"/>
    <property type="molecule type" value="Genomic_DNA"/>
</dbReference>
<evidence type="ECO:0000313" key="2">
    <source>
        <dbReference type="Proteomes" id="UP001517388"/>
    </source>
</evidence>
<comment type="caution">
    <text evidence="1">The sequence shown here is derived from an EMBL/GenBank/DDBJ whole genome shotgun (WGS) entry which is preliminary data.</text>
</comment>
<protein>
    <submittedName>
        <fullName evidence="1">Uncharacterized protein</fullName>
    </submittedName>
</protein>
<keyword evidence="2" id="KW-1185">Reference proteome</keyword>
<organism evidence="1 2">
    <name type="scientific">Dolichospermum flos-aquae UHCC 0037</name>
    <dbReference type="NCBI Taxonomy" id="2590026"/>
    <lineage>
        <taxon>Bacteria</taxon>
        <taxon>Bacillati</taxon>
        <taxon>Cyanobacteriota</taxon>
        <taxon>Cyanophyceae</taxon>
        <taxon>Nostocales</taxon>
        <taxon>Aphanizomenonaceae</taxon>
        <taxon>Dolichospermum</taxon>
    </lineage>
</organism>